<dbReference type="PANTHER" id="PTHR30349">
    <property type="entry name" value="PHAGE INTEGRASE-RELATED"/>
    <property type="match status" value="1"/>
</dbReference>
<dbReference type="AlphaFoldDB" id="A0A6N2SWH0"/>
<organism evidence="6">
    <name type="scientific">Bacteroides ovatus</name>
    <dbReference type="NCBI Taxonomy" id="28116"/>
    <lineage>
        <taxon>Bacteria</taxon>
        <taxon>Pseudomonadati</taxon>
        <taxon>Bacteroidota</taxon>
        <taxon>Bacteroidia</taxon>
        <taxon>Bacteroidales</taxon>
        <taxon>Bacteroidaceae</taxon>
        <taxon>Bacteroides</taxon>
    </lineage>
</organism>
<evidence type="ECO:0000256" key="3">
    <source>
        <dbReference type="ARBA" id="ARBA00023172"/>
    </source>
</evidence>
<dbReference type="GO" id="GO:0003677">
    <property type="term" value="F:DNA binding"/>
    <property type="evidence" value="ECO:0007669"/>
    <property type="project" value="UniProtKB-UniRule"/>
</dbReference>
<dbReference type="InterPro" id="IPR011010">
    <property type="entry name" value="DNA_brk_join_enz"/>
</dbReference>
<evidence type="ECO:0000259" key="5">
    <source>
        <dbReference type="PROSITE" id="PS51900"/>
    </source>
</evidence>
<evidence type="ECO:0000256" key="4">
    <source>
        <dbReference type="PROSITE-ProRule" id="PRU01248"/>
    </source>
</evidence>
<sequence length="469" mass="55429">MRVFCFQEVGIQVLNLTQKDYFMRYLLVYCCSQENQYNMLTIKAEILKTKQKVDNTYNLKIRLTYNREVRRLATHIFVRTEDLTKGFKLKNPKYIKEADRLVRYYQELCTSLPLESSKLTISDILDYIQKEKEKNTPIDFLQFCNEWLETTKVKGKVNYKSALNTFKTFLGKDKLNTSQVTKLLMMEFMDYLQKKRAKHVAELQKKGKRIPSNRMVSLYMGSIRHLFYEAKKKYNDYDRNVIRIPNSPFENLEIPKQEATRKRAVSPELIKKIWEIPYIINANGRERLCPFNLAKDCFILSFSLIGMNSADLYNCTELEEDSITYYRTKTADRRLDKAKMRVDVLPILLPLIKKYEDYTHQKVFCFYHLYSTYKNFNRAINLGLKQIGKILKVDDLEYYAARHSWATIAVNKVGIDKYTVHAALNHIDEAMKVTDIYIERDFKIENEANKKVVEYVFGNQGELSSPEVE</sequence>
<dbReference type="InterPro" id="IPR025269">
    <property type="entry name" value="SAM-like_dom"/>
</dbReference>
<dbReference type="Gene3D" id="1.10.150.130">
    <property type="match status" value="1"/>
</dbReference>
<dbReference type="PROSITE" id="PS51900">
    <property type="entry name" value="CB"/>
    <property type="match status" value="1"/>
</dbReference>
<dbReference type="PANTHER" id="PTHR30349:SF64">
    <property type="entry name" value="PROPHAGE INTEGRASE INTD-RELATED"/>
    <property type="match status" value="1"/>
</dbReference>
<evidence type="ECO:0000256" key="2">
    <source>
        <dbReference type="ARBA" id="ARBA00023125"/>
    </source>
</evidence>
<proteinExistence type="predicted"/>
<accession>A0A6N2SWH0</accession>
<dbReference type="InterPro" id="IPR050090">
    <property type="entry name" value="Tyrosine_recombinase_XerCD"/>
</dbReference>
<dbReference type="InterPro" id="IPR044068">
    <property type="entry name" value="CB"/>
</dbReference>
<reference evidence="6" key="1">
    <citation type="submission" date="2019-11" db="EMBL/GenBank/DDBJ databases">
        <authorList>
            <person name="Feng L."/>
        </authorList>
    </citation>
    <scope>NUCLEOTIDE SEQUENCE</scope>
    <source>
        <strain evidence="6">BovatusLFYP28</strain>
    </source>
</reference>
<dbReference type="InterPro" id="IPR010998">
    <property type="entry name" value="Integrase_recombinase_N"/>
</dbReference>
<keyword evidence="1" id="KW-0229">DNA integration</keyword>
<gene>
    <name evidence="6" type="ORF">BOLFYP28_00926</name>
</gene>
<dbReference type="Pfam" id="PF13102">
    <property type="entry name" value="Phage_int_SAM_5"/>
    <property type="match status" value="1"/>
</dbReference>
<feature type="domain" description="Core-binding (CB)" evidence="5">
    <location>
        <begin position="138"/>
        <end position="231"/>
    </location>
</feature>
<dbReference type="GO" id="GO:0006310">
    <property type="term" value="P:DNA recombination"/>
    <property type="evidence" value="ECO:0007669"/>
    <property type="project" value="UniProtKB-KW"/>
</dbReference>
<keyword evidence="2 4" id="KW-0238">DNA-binding</keyword>
<evidence type="ECO:0000256" key="1">
    <source>
        <dbReference type="ARBA" id="ARBA00022908"/>
    </source>
</evidence>
<dbReference type="SUPFAM" id="SSF56349">
    <property type="entry name" value="DNA breaking-rejoining enzymes"/>
    <property type="match status" value="1"/>
</dbReference>
<protein>
    <recommendedName>
        <fullName evidence="5">Core-binding (CB) domain-containing protein</fullName>
    </recommendedName>
</protein>
<dbReference type="GO" id="GO:0015074">
    <property type="term" value="P:DNA integration"/>
    <property type="evidence" value="ECO:0007669"/>
    <property type="project" value="UniProtKB-KW"/>
</dbReference>
<dbReference type="EMBL" id="CACRTD010000021">
    <property type="protein sequence ID" value="VYS97484.1"/>
    <property type="molecule type" value="Genomic_DNA"/>
</dbReference>
<dbReference type="InterPro" id="IPR013762">
    <property type="entry name" value="Integrase-like_cat_sf"/>
</dbReference>
<evidence type="ECO:0000313" key="6">
    <source>
        <dbReference type="EMBL" id="VYS97484.1"/>
    </source>
</evidence>
<dbReference type="Gene3D" id="1.10.443.10">
    <property type="entry name" value="Intergrase catalytic core"/>
    <property type="match status" value="1"/>
</dbReference>
<name>A0A6N2SWH0_BACOV</name>
<keyword evidence="3" id="KW-0233">DNA recombination</keyword>